<evidence type="ECO:0000313" key="2">
    <source>
        <dbReference type="EMBL" id="AXT47754.1"/>
    </source>
</evidence>
<dbReference type="KEGG" id="crz:D1345_16925"/>
<feature type="transmembrane region" description="Helical" evidence="1">
    <location>
        <begin position="116"/>
        <end position="137"/>
    </location>
</feature>
<gene>
    <name evidence="2" type="ORF">D1345_16925</name>
</gene>
<evidence type="ECO:0000256" key="1">
    <source>
        <dbReference type="SAM" id="Phobius"/>
    </source>
</evidence>
<keyword evidence="1" id="KW-1133">Transmembrane helix</keyword>
<reference evidence="2 3" key="1">
    <citation type="submission" date="2018-08" db="EMBL/GenBank/DDBJ databases">
        <title>Complete genome sequence of JP2-74.</title>
        <authorList>
            <person name="Wu L."/>
        </authorList>
    </citation>
    <scope>NUCLEOTIDE SEQUENCE [LARGE SCALE GENOMIC DNA]</scope>
    <source>
        <strain evidence="2 3">JP2-74</strain>
    </source>
</reference>
<feature type="transmembrane region" description="Helical" evidence="1">
    <location>
        <begin position="39"/>
        <end position="59"/>
    </location>
</feature>
<accession>A0AAD0W8W4</accession>
<dbReference type="RefSeq" id="WP_118268220.1">
    <property type="nucleotide sequence ID" value="NZ_CP031968.1"/>
</dbReference>
<sequence>MMIRQVCKSIKIVLIVMIFFSPGVTVFLFGQLAVSNPGFIKIELLSLGGVYAFFTVLYLKLADLGQDSKAMLRVLGFSSIVFGVVAADALTRMADVYRIEDPASQAMGIFPSLQNLALYLLSALGGGFLLMSVGMTVDKLDRCGRFVSRMIRVIDQGAESKPEAKTQVDELARKRQKRVARSRKLVLRRGAAVCHVLGK</sequence>
<organism evidence="2 3">
    <name type="scientific">Chromobacterium rhizoryzae</name>
    <dbReference type="NCBI Taxonomy" id="1778675"/>
    <lineage>
        <taxon>Bacteria</taxon>
        <taxon>Pseudomonadati</taxon>
        <taxon>Pseudomonadota</taxon>
        <taxon>Betaproteobacteria</taxon>
        <taxon>Neisseriales</taxon>
        <taxon>Chromobacteriaceae</taxon>
        <taxon>Chromobacterium</taxon>
    </lineage>
</organism>
<feature type="transmembrane region" description="Helical" evidence="1">
    <location>
        <begin position="71"/>
        <end position="90"/>
    </location>
</feature>
<keyword evidence="1" id="KW-0812">Transmembrane</keyword>
<keyword evidence="3" id="KW-1185">Reference proteome</keyword>
<feature type="transmembrane region" description="Helical" evidence="1">
    <location>
        <begin position="12"/>
        <end position="33"/>
    </location>
</feature>
<dbReference type="EMBL" id="CP031968">
    <property type="protein sequence ID" value="AXT47754.1"/>
    <property type="molecule type" value="Genomic_DNA"/>
</dbReference>
<keyword evidence="1" id="KW-0472">Membrane</keyword>
<name>A0AAD0W8W4_9NEIS</name>
<dbReference type="AlphaFoldDB" id="A0AAD0W8W4"/>
<evidence type="ECO:0000313" key="3">
    <source>
        <dbReference type="Proteomes" id="UP000259465"/>
    </source>
</evidence>
<dbReference type="Proteomes" id="UP000259465">
    <property type="component" value="Chromosome"/>
</dbReference>
<protein>
    <submittedName>
        <fullName evidence="2">Uncharacterized protein</fullName>
    </submittedName>
</protein>
<proteinExistence type="predicted"/>